<comment type="similarity">
    <text evidence="1">Belongs to the TRAFAC class myosin-kinesin ATPase superfamily. Myosin family.</text>
</comment>
<dbReference type="GO" id="GO:0016459">
    <property type="term" value="C:myosin complex"/>
    <property type="evidence" value="ECO:0007669"/>
    <property type="project" value="UniProtKB-KW"/>
</dbReference>
<dbReference type="GO" id="GO:0003779">
    <property type="term" value="F:actin binding"/>
    <property type="evidence" value="ECO:0007669"/>
    <property type="project" value="UniProtKB-KW"/>
</dbReference>
<keyword evidence="4" id="KW-1185">Reference proteome</keyword>
<dbReference type="AlphaFoldDB" id="A0A1A9ZDB1"/>
<evidence type="ECO:0000256" key="1">
    <source>
        <dbReference type="PROSITE-ProRule" id="PRU00782"/>
    </source>
</evidence>
<dbReference type="EnsemblMetazoa" id="GPAI011251-RA">
    <property type="protein sequence ID" value="GPAI011251-PA"/>
    <property type="gene ID" value="GPAI011251"/>
</dbReference>
<dbReference type="InterPro" id="IPR001609">
    <property type="entry name" value="Myosin_head_motor_dom-like"/>
</dbReference>
<dbReference type="Gene3D" id="1.20.120.720">
    <property type="entry name" value="Myosin VI head, motor domain, U50 subdomain"/>
    <property type="match status" value="1"/>
</dbReference>
<keyword evidence="1" id="KW-0518">Myosin</keyword>
<evidence type="ECO:0000313" key="4">
    <source>
        <dbReference type="Proteomes" id="UP000092445"/>
    </source>
</evidence>
<keyword evidence="1" id="KW-0009">Actin-binding</keyword>
<comment type="caution">
    <text evidence="1">Lacks conserved residue(s) required for the propagation of feature annotation.</text>
</comment>
<organism evidence="3 4">
    <name type="scientific">Glossina pallidipes</name>
    <name type="common">Tsetse fly</name>
    <dbReference type="NCBI Taxonomy" id="7398"/>
    <lineage>
        <taxon>Eukaryota</taxon>
        <taxon>Metazoa</taxon>
        <taxon>Ecdysozoa</taxon>
        <taxon>Arthropoda</taxon>
        <taxon>Hexapoda</taxon>
        <taxon>Insecta</taxon>
        <taxon>Pterygota</taxon>
        <taxon>Neoptera</taxon>
        <taxon>Endopterygota</taxon>
        <taxon>Diptera</taxon>
        <taxon>Brachycera</taxon>
        <taxon>Muscomorpha</taxon>
        <taxon>Hippoboscoidea</taxon>
        <taxon>Glossinidae</taxon>
        <taxon>Glossina</taxon>
    </lineage>
</organism>
<evidence type="ECO:0000313" key="3">
    <source>
        <dbReference type="EnsemblMetazoa" id="GPAI011251-PA"/>
    </source>
</evidence>
<dbReference type="Proteomes" id="UP000092445">
    <property type="component" value="Unassembled WGS sequence"/>
</dbReference>
<feature type="domain" description="Myosin motor" evidence="2">
    <location>
        <begin position="1"/>
        <end position="104"/>
    </location>
</feature>
<dbReference type="VEuPathDB" id="VectorBase:GPAI011251"/>
<reference evidence="3" key="2">
    <citation type="submission" date="2020-05" db="UniProtKB">
        <authorList>
            <consortium name="EnsemblMetazoa"/>
        </authorList>
    </citation>
    <scope>IDENTIFICATION</scope>
    <source>
        <strain evidence="3">IAEA</strain>
    </source>
</reference>
<accession>A0A1A9ZDB1</accession>
<proteinExistence type="inferred from homology"/>
<keyword evidence="1" id="KW-0505">Motor protein</keyword>
<evidence type="ECO:0000259" key="2">
    <source>
        <dbReference type="PROSITE" id="PS51456"/>
    </source>
</evidence>
<protein>
    <recommendedName>
        <fullName evidence="2">Myosin motor domain-containing protein</fullName>
    </recommendedName>
</protein>
<dbReference type="PROSITE" id="PS51456">
    <property type="entry name" value="MYOSIN_MOTOR"/>
    <property type="match status" value="1"/>
</dbReference>
<sequence length="104" mass="12407">MYVQDCFYYLNFGRSPEKDKISDGEQFKEAIQAMQVLSLHPRQLDDLHLRVMRELLLIKADELRKWLLMRQIESFHELVLISNNKEIAVTERDALAKHIYAKLF</sequence>
<dbReference type="STRING" id="7398.A0A1A9ZDB1"/>
<dbReference type="GO" id="GO:0005524">
    <property type="term" value="F:ATP binding"/>
    <property type="evidence" value="ECO:0007669"/>
    <property type="project" value="InterPro"/>
</dbReference>
<name>A0A1A9ZDB1_GLOPL</name>
<dbReference type="InterPro" id="IPR027417">
    <property type="entry name" value="P-loop_NTPase"/>
</dbReference>
<reference evidence="4" key="1">
    <citation type="submission" date="2014-03" db="EMBL/GenBank/DDBJ databases">
        <authorList>
            <person name="Aksoy S."/>
            <person name="Warren W."/>
            <person name="Wilson R.K."/>
        </authorList>
    </citation>
    <scope>NUCLEOTIDE SEQUENCE [LARGE SCALE GENOMIC DNA]</scope>
    <source>
        <strain evidence="4">IAEA</strain>
    </source>
</reference>
<dbReference type="SUPFAM" id="SSF52540">
    <property type="entry name" value="P-loop containing nucleoside triphosphate hydrolases"/>
    <property type="match status" value="1"/>
</dbReference>
<dbReference type="GO" id="GO:0003774">
    <property type="term" value="F:cytoskeletal motor activity"/>
    <property type="evidence" value="ECO:0007669"/>
    <property type="project" value="InterPro"/>
</dbReference>